<keyword evidence="3" id="KW-1185">Reference proteome</keyword>
<sequence>MVFSEFYTLREDEILESLWQFLPDKMEKKVIMMFLDQILVGLWSPDLHSFICVIILLNVNDFRVRCIDKNFVKSLGFKIMGRGRTKGKKVSVTNKDDVGSGEEEKIPAQKRRGRPQKPLKDEIDEDEAQKLEEDEDSEDTSGLADNKDTKSSKNGKKRKRNAQVKDKASPDSVKEENGNVHGNGIGNRSSTEEESNKSNGSFRQNGNGRSRRKNKPRRAAEAVVECN</sequence>
<dbReference type="PANTHER" id="PTHR34055">
    <property type="entry name" value="OS09G0491596 PROTEIN"/>
    <property type="match status" value="1"/>
</dbReference>
<evidence type="ECO:0000313" key="3">
    <source>
        <dbReference type="Proteomes" id="UP001634393"/>
    </source>
</evidence>
<accession>A0ABD3SUT7</accession>
<proteinExistence type="predicted"/>
<dbReference type="EMBL" id="JBJXBP010000005">
    <property type="protein sequence ID" value="KAL3828151.1"/>
    <property type="molecule type" value="Genomic_DNA"/>
</dbReference>
<evidence type="ECO:0000313" key="2">
    <source>
        <dbReference type="EMBL" id="KAL3828151.1"/>
    </source>
</evidence>
<name>A0ABD3SUT7_9LAMI</name>
<feature type="compositionally biased region" description="Polar residues" evidence="1">
    <location>
        <begin position="197"/>
        <end position="208"/>
    </location>
</feature>
<feature type="region of interest" description="Disordered" evidence="1">
    <location>
        <begin position="88"/>
        <end position="227"/>
    </location>
</feature>
<protein>
    <submittedName>
        <fullName evidence="2">Uncharacterized protein</fullName>
    </submittedName>
</protein>
<organism evidence="2 3">
    <name type="scientific">Penstemon smallii</name>
    <dbReference type="NCBI Taxonomy" id="265156"/>
    <lineage>
        <taxon>Eukaryota</taxon>
        <taxon>Viridiplantae</taxon>
        <taxon>Streptophyta</taxon>
        <taxon>Embryophyta</taxon>
        <taxon>Tracheophyta</taxon>
        <taxon>Spermatophyta</taxon>
        <taxon>Magnoliopsida</taxon>
        <taxon>eudicotyledons</taxon>
        <taxon>Gunneridae</taxon>
        <taxon>Pentapetalae</taxon>
        <taxon>asterids</taxon>
        <taxon>lamiids</taxon>
        <taxon>Lamiales</taxon>
        <taxon>Plantaginaceae</taxon>
        <taxon>Cheloneae</taxon>
        <taxon>Penstemon</taxon>
    </lineage>
</organism>
<gene>
    <name evidence="2" type="ORF">ACJIZ3_016953</name>
</gene>
<reference evidence="2 3" key="1">
    <citation type="submission" date="2024-12" db="EMBL/GenBank/DDBJ databases">
        <title>The unique morphological basis and parallel evolutionary history of personate flowers in Penstemon.</title>
        <authorList>
            <person name="Depatie T.H."/>
            <person name="Wessinger C.A."/>
        </authorList>
    </citation>
    <scope>NUCLEOTIDE SEQUENCE [LARGE SCALE GENOMIC DNA]</scope>
    <source>
        <strain evidence="2">WTNN_2</strain>
        <tissue evidence="2">Leaf</tissue>
    </source>
</reference>
<feature type="compositionally biased region" description="Basic residues" evidence="1">
    <location>
        <begin position="108"/>
        <end position="117"/>
    </location>
</feature>
<dbReference type="AlphaFoldDB" id="A0ABD3SUT7"/>
<evidence type="ECO:0000256" key="1">
    <source>
        <dbReference type="SAM" id="MobiDB-lite"/>
    </source>
</evidence>
<feature type="compositionally biased region" description="Basic and acidic residues" evidence="1">
    <location>
        <begin position="94"/>
        <end position="107"/>
    </location>
</feature>
<comment type="caution">
    <text evidence="2">The sequence shown here is derived from an EMBL/GenBank/DDBJ whole genome shotgun (WGS) entry which is preliminary data.</text>
</comment>
<feature type="compositionally biased region" description="Acidic residues" evidence="1">
    <location>
        <begin position="122"/>
        <end position="139"/>
    </location>
</feature>
<feature type="compositionally biased region" description="Basic and acidic residues" evidence="1">
    <location>
        <begin position="163"/>
        <end position="178"/>
    </location>
</feature>
<dbReference type="Proteomes" id="UP001634393">
    <property type="component" value="Unassembled WGS sequence"/>
</dbReference>
<dbReference type="PANTHER" id="PTHR34055:SF1">
    <property type="entry name" value="EXPRESSED PROTEIN"/>
    <property type="match status" value="1"/>
</dbReference>
<feature type="compositionally biased region" description="Basic residues" evidence="1">
    <location>
        <begin position="153"/>
        <end position="162"/>
    </location>
</feature>